<comment type="similarity">
    <text evidence="2 13">Belongs to the amiloride-sensitive sodium channel (TC 1.A.6) family.</text>
</comment>
<keyword evidence="9 14" id="KW-0472">Membrane</keyword>
<proteinExistence type="inferred from homology"/>
<evidence type="ECO:0000256" key="8">
    <source>
        <dbReference type="ARBA" id="ARBA00023065"/>
    </source>
</evidence>
<evidence type="ECO:0000256" key="4">
    <source>
        <dbReference type="ARBA" id="ARBA00022461"/>
    </source>
</evidence>
<keyword evidence="6 14" id="KW-1133">Transmembrane helix</keyword>
<evidence type="ECO:0000256" key="5">
    <source>
        <dbReference type="ARBA" id="ARBA00022692"/>
    </source>
</evidence>
<sequence>MRSNAQLLKKFLHSATIILNFFRVSSSPVDQYEHTAVRTKLICKRATFLAKYILKSPKQNRTTVFVQCDLPTEDHGLCVDPMRLSYKQRLRWHIKEFCYKTSIHGVPMLEQAPNTLYRVAWVVLLISCACMFLIQAVSVVAKYNRNEKITNIELKFDTGNARFTQHKDFWCRGCTAVTLLLVILHR</sequence>
<dbReference type="Pfam" id="PF00858">
    <property type="entry name" value="ASC"/>
    <property type="match status" value="1"/>
</dbReference>
<keyword evidence="16" id="KW-1185">Reference proteome</keyword>
<keyword evidence="8 13" id="KW-0406">Ion transport</keyword>
<evidence type="ECO:0000256" key="14">
    <source>
        <dbReference type="SAM" id="Phobius"/>
    </source>
</evidence>
<evidence type="ECO:0000256" key="13">
    <source>
        <dbReference type="RuleBase" id="RU000679"/>
    </source>
</evidence>
<gene>
    <name evidence="15" type="ORF">GPUH_LOCUS23966</name>
</gene>
<keyword evidence="12 13" id="KW-0407">Ion channel</keyword>
<evidence type="ECO:0000313" key="15">
    <source>
        <dbReference type="EMBL" id="VDN42211.1"/>
    </source>
</evidence>
<reference evidence="17" key="1">
    <citation type="submission" date="2016-06" db="UniProtKB">
        <authorList>
            <consortium name="WormBaseParasite"/>
        </authorList>
    </citation>
    <scope>IDENTIFICATION</scope>
</reference>
<name>A0A183ESM5_9BILA</name>
<evidence type="ECO:0000256" key="3">
    <source>
        <dbReference type="ARBA" id="ARBA00022448"/>
    </source>
</evidence>
<evidence type="ECO:0000256" key="10">
    <source>
        <dbReference type="ARBA" id="ARBA00023180"/>
    </source>
</evidence>
<reference evidence="15 16" key="2">
    <citation type="submission" date="2018-11" db="EMBL/GenBank/DDBJ databases">
        <authorList>
            <consortium name="Pathogen Informatics"/>
        </authorList>
    </citation>
    <scope>NUCLEOTIDE SEQUENCE [LARGE SCALE GENOMIC DNA]</scope>
</reference>
<organism evidence="17">
    <name type="scientific">Gongylonema pulchrum</name>
    <dbReference type="NCBI Taxonomy" id="637853"/>
    <lineage>
        <taxon>Eukaryota</taxon>
        <taxon>Metazoa</taxon>
        <taxon>Ecdysozoa</taxon>
        <taxon>Nematoda</taxon>
        <taxon>Chromadorea</taxon>
        <taxon>Rhabditida</taxon>
        <taxon>Spirurina</taxon>
        <taxon>Spiruromorpha</taxon>
        <taxon>Spiruroidea</taxon>
        <taxon>Gongylonematidae</taxon>
        <taxon>Gongylonema</taxon>
    </lineage>
</organism>
<dbReference type="GO" id="GO:0016020">
    <property type="term" value="C:membrane"/>
    <property type="evidence" value="ECO:0007669"/>
    <property type="project" value="UniProtKB-SubCell"/>
</dbReference>
<keyword evidence="4 13" id="KW-0894">Sodium channel</keyword>
<dbReference type="WBParaSite" id="GPUH_0002399601-mRNA-1">
    <property type="protein sequence ID" value="GPUH_0002399601-mRNA-1"/>
    <property type="gene ID" value="GPUH_0002399601"/>
</dbReference>
<accession>A0A183ESM5</accession>
<evidence type="ECO:0000256" key="11">
    <source>
        <dbReference type="ARBA" id="ARBA00023201"/>
    </source>
</evidence>
<dbReference type="Proteomes" id="UP000271098">
    <property type="component" value="Unassembled WGS sequence"/>
</dbReference>
<evidence type="ECO:0000313" key="16">
    <source>
        <dbReference type="Proteomes" id="UP000271098"/>
    </source>
</evidence>
<evidence type="ECO:0000256" key="6">
    <source>
        <dbReference type="ARBA" id="ARBA00022989"/>
    </source>
</evidence>
<evidence type="ECO:0000256" key="7">
    <source>
        <dbReference type="ARBA" id="ARBA00023053"/>
    </source>
</evidence>
<keyword evidence="5 13" id="KW-0812">Transmembrane</keyword>
<keyword evidence="7" id="KW-0915">Sodium</keyword>
<evidence type="ECO:0000256" key="9">
    <source>
        <dbReference type="ARBA" id="ARBA00023136"/>
    </source>
</evidence>
<dbReference type="EMBL" id="UYRT01099572">
    <property type="protein sequence ID" value="VDN42211.1"/>
    <property type="molecule type" value="Genomic_DNA"/>
</dbReference>
<evidence type="ECO:0000256" key="1">
    <source>
        <dbReference type="ARBA" id="ARBA00004141"/>
    </source>
</evidence>
<keyword evidence="3 13" id="KW-0813">Transport</keyword>
<feature type="transmembrane region" description="Helical" evidence="14">
    <location>
        <begin position="119"/>
        <end position="141"/>
    </location>
</feature>
<protein>
    <submittedName>
        <fullName evidence="17">Conserved plasma membrane protein</fullName>
    </submittedName>
</protein>
<dbReference type="AlphaFoldDB" id="A0A183ESM5"/>
<dbReference type="GO" id="GO:0005272">
    <property type="term" value="F:sodium channel activity"/>
    <property type="evidence" value="ECO:0007669"/>
    <property type="project" value="UniProtKB-KW"/>
</dbReference>
<comment type="subcellular location">
    <subcellularLocation>
        <location evidence="1">Membrane</location>
        <topology evidence="1">Multi-pass membrane protein</topology>
    </subcellularLocation>
</comment>
<evidence type="ECO:0000313" key="17">
    <source>
        <dbReference type="WBParaSite" id="GPUH_0002399601-mRNA-1"/>
    </source>
</evidence>
<keyword evidence="10" id="KW-0325">Glycoprotein</keyword>
<dbReference type="InterPro" id="IPR001873">
    <property type="entry name" value="ENaC"/>
</dbReference>
<dbReference type="OrthoDB" id="5813816at2759"/>
<evidence type="ECO:0000256" key="2">
    <source>
        <dbReference type="ARBA" id="ARBA00007193"/>
    </source>
</evidence>
<keyword evidence="11 13" id="KW-0739">Sodium transport</keyword>
<evidence type="ECO:0000256" key="12">
    <source>
        <dbReference type="ARBA" id="ARBA00023303"/>
    </source>
</evidence>